<dbReference type="Proteomes" id="UP001489719">
    <property type="component" value="Unassembled WGS sequence"/>
</dbReference>
<organism evidence="1 2">
    <name type="scientific">Lipomyces orientalis</name>
    <dbReference type="NCBI Taxonomy" id="1233043"/>
    <lineage>
        <taxon>Eukaryota</taxon>
        <taxon>Fungi</taxon>
        <taxon>Dikarya</taxon>
        <taxon>Ascomycota</taxon>
        <taxon>Saccharomycotina</taxon>
        <taxon>Lipomycetes</taxon>
        <taxon>Lipomycetales</taxon>
        <taxon>Lipomycetaceae</taxon>
        <taxon>Lipomyces</taxon>
    </lineage>
</organism>
<gene>
    <name evidence="1" type="ORF">V1517DRAFT_181364</name>
</gene>
<evidence type="ECO:0000313" key="1">
    <source>
        <dbReference type="EMBL" id="KAK9321202.1"/>
    </source>
</evidence>
<reference evidence="2" key="1">
    <citation type="journal article" date="2024" name="Front. Bioeng. Biotechnol.">
        <title>Genome-scale model development and genomic sequencing of the oleaginous clade Lipomyces.</title>
        <authorList>
            <person name="Czajka J.J."/>
            <person name="Han Y."/>
            <person name="Kim J."/>
            <person name="Mondo S.J."/>
            <person name="Hofstad B.A."/>
            <person name="Robles A."/>
            <person name="Haridas S."/>
            <person name="Riley R."/>
            <person name="LaButti K."/>
            <person name="Pangilinan J."/>
            <person name="Andreopoulos W."/>
            <person name="Lipzen A."/>
            <person name="Yan J."/>
            <person name="Wang M."/>
            <person name="Ng V."/>
            <person name="Grigoriev I.V."/>
            <person name="Spatafora J.W."/>
            <person name="Magnuson J.K."/>
            <person name="Baker S.E."/>
            <person name="Pomraning K.R."/>
        </authorList>
    </citation>
    <scope>NUCLEOTIDE SEQUENCE [LARGE SCALE GENOMIC DNA]</scope>
    <source>
        <strain evidence="2">CBS 10300</strain>
    </source>
</reference>
<sequence>MLVIATTIRSGVHRPLDLYQLATSAYDEMFLADDSHDDVRATTTITGAIQPHRPSPLEVLRYCSRPSTRQQFDDAANFLVSISNPEGTVARMLFGSDTNSYNPNLLPYPAGSEHPYIGFARQSPRRGLIHHERSM</sequence>
<keyword evidence="2" id="KW-1185">Reference proteome</keyword>
<accession>A0ACC3TJZ6</accession>
<evidence type="ECO:0000313" key="2">
    <source>
        <dbReference type="Proteomes" id="UP001489719"/>
    </source>
</evidence>
<proteinExistence type="predicted"/>
<protein>
    <submittedName>
        <fullName evidence="1">Uncharacterized protein</fullName>
    </submittedName>
</protein>
<comment type="caution">
    <text evidence="1">The sequence shown here is derived from an EMBL/GenBank/DDBJ whole genome shotgun (WGS) entry which is preliminary data.</text>
</comment>
<name>A0ACC3TJZ6_9ASCO</name>
<dbReference type="EMBL" id="MU970104">
    <property type="protein sequence ID" value="KAK9321202.1"/>
    <property type="molecule type" value="Genomic_DNA"/>
</dbReference>